<dbReference type="PANTHER" id="PTHR30332:SF17">
    <property type="entry name" value="TYPE IV PILIATION SYSTEM PROTEIN DR_0774-RELATED"/>
    <property type="match status" value="1"/>
</dbReference>
<sequence length="457" mass="50611">MWLKISQLVIAGLLGVWLGQAHAAEVWQMQVGEMRVLSLPEVLRVAVGDGHVLNAVTSEDNEVLVFARNVGTSTLTVWFKQGHYQSYHIHVQEPVEQHQRSELKQLLQRIPQLQVTEIGEKVVVEGNQLSAHHRAQLEELKKRYDAIVDLSHHQAWESMVLLDVQVLEIPKNFLRELGVRWSEQSEGGLNAGLAWDQGSKSLLDRPGQVVMPVPFQPGAFAGYFGLNALLSARLNALLQQGQAVVLAQPQLLARSGATAEFLAGGEVPYSSSDSNGNTTTLFKSYGVSLKITPYLESHGAVRSHVDVEVSSIDPSLSIPTGPSLKTRRASTEFNVQSGQTLVLAGFISQELSQTHQAVPGLGQIPILGALFKSKRYQRNETELAIFVTPVVMDAEHPTNKERVRLGRTLIEQQLHPTELNIPFQQPDQTLHPNLPYWNPWEGEGSQWQQEATYAVTP</sequence>
<protein>
    <recommendedName>
        <fullName evidence="1">Type IV pilus biogenesis and competence protein PilQ</fullName>
    </recommendedName>
</protein>
<dbReference type="InterPro" id="IPR004845">
    <property type="entry name" value="T2SS_GspD_CS"/>
</dbReference>
<proteinExistence type="inferred from homology"/>
<feature type="domain" description="Type II/III secretion system secretin-like" evidence="6">
    <location>
        <begin position="236"/>
        <end position="392"/>
    </location>
</feature>
<evidence type="ECO:0000256" key="3">
    <source>
        <dbReference type="ARBA" id="ARBA00024678"/>
    </source>
</evidence>
<evidence type="ECO:0000256" key="1">
    <source>
        <dbReference type="ARBA" id="ARBA00014124"/>
    </source>
</evidence>
<dbReference type="PROSITE" id="PS00875">
    <property type="entry name" value="T2SP_D"/>
    <property type="match status" value="1"/>
</dbReference>
<evidence type="ECO:0000259" key="7">
    <source>
        <dbReference type="Pfam" id="PF13629"/>
    </source>
</evidence>
<dbReference type="STRING" id="643674.PAEH1_02505"/>
<dbReference type="AlphaFoldDB" id="A0A1U9JY49"/>
<dbReference type="PANTHER" id="PTHR30332">
    <property type="entry name" value="PROBABLE GENERAL SECRETION PATHWAY PROTEIN D"/>
    <property type="match status" value="1"/>
</dbReference>
<keyword evidence="2" id="KW-0178">Competence</keyword>
<name>A0A1U9JY49_9BURK</name>
<dbReference type="GO" id="GO:0009306">
    <property type="term" value="P:protein secretion"/>
    <property type="evidence" value="ECO:0007669"/>
    <property type="project" value="InterPro"/>
</dbReference>
<dbReference type="PRINTS" id="PR00811">
    <property type="entry name" value="BCTERIALGSPD"/>
</dbReference>
<dbReference type="KEGG" id="phn:PAEH1_02505"/>
<comment type="similarity">
    <text evidence="5">Belongs to the bacterial secretin family.</text>
</comment>
<evidence type="ECO:0000259" key="6">
    <source>
        <dbReference type="Pfam" id="PF00263"/>
    </source>
</evidence>
<evidence type="ECO:0000313" key="9">
    <source>
        <dbReference type="Proteomes" id="UP000189369"/>
    </source>
</evidence>
<gene>
    <name evidence="8" type="ORF">PAEH1_02505</name>
</gene>
<dbReference type="InterPro" id="IPR050810">
    <property type="entry name" value="Bact_Secretion_Sys_Channel"/>
</dbReference>
<feature type="domain" description="Pilus formation protein N-terminal" evidence="7">
    <location>
        <begin position="24"/>
        <end position="91"/>
    </location>
</feature>
<evidence type="ECO:0000256" key="4">
    <source>
        <dbReference type="ARBA" id="ARBA00025897"/>
    </source>
</evidence>
<reference evidence="8 9" key="1">
    <citation type="submission" date="2017-01" db="EMBL/GenBank/DDBJ databases">
        <title>Complete Genome Sequence of Paenalcaligenes hominis, Isolated from a paraplegic Patient with neurogenic bladder.</title>
        <authorList>
            <person name="Mukhopadhyay R."/>
            <person name="Joaquin J."/>
            <person name="Hogue R."/>
            <person name="Kilaru A."/>
            <person name="Jospin G."/>
            <person name="Mars K."/>
            <person name="Eisen J.A."/>
            <person name="Chaturvedi V."/>
        </authorList>
    </citation>
    <scope>NUCLEOTIDE SEQUENCE [LARGE SCALE GENOMIC DNA]</scope>
    <source>
        <strain evidence="8 9">15S00501</strain>
    </source>
</reference>
<organism evidence="8 9">
    <name type="scientific">Paenalcaligenes hominis</name>
    <dbReference type="NCBI Taxonomy" id="643674"/>
    <lineage>
        <taxon>Bacteria</taxon>
        <taxon>Pseudomonadati</taxon>
        <taxon>Pseudomonadota</taxon>
        <taxon>Betaproteobacteria</taxon>
        <taxon>Burkholderiales</taxon>
        <taxon>Alcaligenaceae</taxon>
        <taxon>Paenalcaligenes</taxon>
    </lineage>
</organism>
<accession>A0A1U9JY49</accession>
<evidence type="ECO:0000256" key="5">
    <source>
        <dbReference type="RuleBase" id="RU004003"/>
    </source>
</evidence>
<dbReference type="Pfam" id="PF13629">
    <property type="entry name" value="T2SS-T3SS_pil_N"/>
    <property type="match status" value="1"/>
</dbReference>
<dbReference type="InterPro" id="IPR001775">
    <property type="entry name" value="GspD/PilQ"/>
</dbReference>
<dbReference type="EMBL" id="CP019697">
    <property type="protein sequence ID" value="AQS50698.1"/>
    <property type="molecule type" value="Genomic_DNA"/>
</dbReference>
<dbReference type="InterPro" id="IPR004846">
    <property type="entry name" value="T2SS/T3SS_dom"/>
</dbReference>
<comment type="subunit">
    <text evidence="4">Homododecamer. Tetramer of trimer.</text>
</comment>
<dbReference type="GO" id="GO:0015627">
    <property type="term" value="C:type II protein secretion system complex"/>
    <property type="evidence" value="ECO:0007669"/>
    <property type="project" value="TreeGrafter"/>
</dbReference>
<evidence type="ECO:0000256" key="2">
    <source>
        <dbReference type="ARBA" id="ARBA00023287"/>
    </source>
</evidence>
<evidence type="ECO:0000313" key="8">
    <source>
        <dbReference type="EMBL" id="AQS50698.1"/>
    </source>
</evidence>
<dbReference type="OrthoDB" id="9775455at2"/>
<comment type="function">
    <text evidence="3">Required for type IV pilus biogenesis and competence. Could function as a pore for exit of the pilus but also as a channel for entry of heme and antimicrobial agents and uptake of transforming DNA.</text>
</comment>
<dbReference type="InterPro" id="IPR032789">
    <property type="entry name" value="T2SS-T3SS_pil_N"/>
</dbReference>
<dbReference type="GO" id="GO:0030420">
    <property type="term" value="P:establishment of competence for transformation"/>
    <property type="evidence" value="ECO:0007669"/>
    <property type="project" value="UniProtKB-KW"/>
</dbReference>
<dbReference type="Pfam" id="PF00263">
    <property type="entry name" value="Secretin"/>
    <property type="match status" value="1"/>
</dbReference>
<dbReference type="Proteomes" id="UP000189369">
    <property type="component" value="Chromosome"/>
</dbReference>